<comment type="caution">
    <text evidence="2">The sequence shown here is derived from an EMBL/GenBank/DDBJ whole genome shotgun (WGS) entry which is preliminary data.</text>
</comment>
<proteinExistence type="predicted"/>
<sequence length="391" mass="42368">MRASPLLAVPGGPPVDPCQDAKWTPKVGSGLAVRGKYTVRGCQHARRWNMPMPASHTCICLPSQAPKLREGLLAPQPTDIDINLDTNMSSITQTEAVLPKAPALPPRSALRASRLLATMPQKLSGHRPVLTPAAPHLLYLSSEEDVSSSADDFSDCDYSSDSEQAQETPEQTSTCQDIARKVSVVFSGKACIVQLSRRSISPSSSTSCAANELTRTSTEPILKHRKASTSSTSSAKAVSQHPPRSSSIMSPISFEGGSPSFLNIDPFATKTEPEEPEPQLRKTAQMFKRTLSLVRKRSRPNLNQSASLSREALSIQTLPMEQVGENQEENHSTPRNATSIPPSIYQDVMASRRASSYSATTLSPVSDAASPLSPTKRIRQGFLTRRRSIRV</sequence>
<evidence type="ECO:0000256" key="1">
    <source>
        <dbReference type="SAM" id="MobiDB-lite"/>
    </source>
</evidence>
<feature type="region of interest" description="Disordered" evidence="1">
    <location>
        <begin position="351"/>
        <end position="377"/>
    </location>
</feature>
<feature type="compositionally biased region" description="Low complexity" evidence="1">
    <location>
        <begin position="228"/>
        <end position="246"/>
    </location>
</feature>
<dbReference type="AlphaFoldDB" id="A0A2K0UAZ7"/>
<gene>
    <name evidence="2" type="ORF">THARTR1_04623</name>
</gene>
<evidence type="ECO:0000313" key="2">
    <source>
        <dbReference type="EMBL" id="PNP54934.1"/>
    </source>
</evidence>
<feature type="compositionally biased region" description="Polar residues" evidence="1">
    <location>
        <begin position="300"/>
        <end position="315"/>
    </location>
</feature>
<feature type="region of interest" description="Disordered" evidence="1">
    <location>
        <begin position="323"/>
        <end position="342"/>
    </location>
</feature>
<name>A0A2K0UAZ7_TRIHA</name>
<accession>A0A2K0UAZ7</accession>
<dbReference type="Proteomes" id="UP000236290">
    <property type="component" value="Unassembled WGS sequence"/>
</dbReference>
<dbReference type="EMBL" id="MTYI01000056">
    <property type="protein sequence ID" value="PNP54934.1"/>
    <property type="molecule type" value="Genomic_DNA"/>
</dbReference>
<reference evidence="2 3" key="1">
    <citation type="submission" date="2017-02" db="EMBL/GenBank/DDBJ databases">
        <title>Genomes of Trichoderma spp. with biocontrol activity.</title>
        <authorList>
            <person name="Gardiner D."/>
            <person name="Kazan K."/>
            <person name="Vos C."/>
            <person name="Harvey P."/>
        </authorList>
    </citation>
    <scope>NUCLEOTIDE SEQUENCE [LARGE SCALE GENOMIC DNA]</scope>
    <source>
        <strain evidence="2 3">Tr1</strain>
    </source>
</reference>
<protein>
    <submittedName>
        <fullName evidence="2">Uncharacterized protein</fullName>
    </submittedName>
</protein>
<feature type="region of interest" description="Disordered" evidence="1">
    <location>
        <begin position="292"/>
        <end position="315"/>
    </location>
</feature>
<feature type="region of interest" description="Disordered" evidence="1">
    <location>
        <begin position="201"/>
        <end position="246"/>
    </location>
</feature>
<feature type="compositionally biased region" description="Polar residues" evidence="1">
    <location>
        <begin position="165"/>
        <end position="174"/>
    </location>
</feature>
<feature type="compositionally biased region" description="Acidic residues" evidence="1">
    <location>
        <begin position="150"/>
        <end position="160"/>
    </location>
</feature>
<organism evidence="2 3">
    <name type="scientific">Trichoderma harzianum</name>
    <name type="common">Hypocrea lixii</name>
    <dbReference type="NCBI Taxonomy" id="5544"/>
    <lineage>
        <taxon>Eukaryota</taxon>
        <taxon>Fungi</taxon>
        <taxon>Dikarya</taxon>
        <taxon>Ascomycota</taxon>
        <taxon>Pezizomycotina</taxon>
        <taxon>Sordariomycetes</taxon>
        <taxon>Hypocreomycetidae</taxon>
        <taxon>Hypocreales</taxon>
        <taxon>Hypocreaceae</taxon>
        <taxon>Trichoderma</taxon>
    </lineage>
</organism>
<evidence type="ECO:0000313" key="3">
    <source>
        <dbReference type="Proteomes" id="UP000236290"/>
    </source>
</evidence>
<dbReference type="OrthoDB" id="4838114at2759"/>
<feature type="region of interest" description="Disordered" evidence="1">
    <location>
        <begin position="150"/>
        <end position="174"/>
    </location>
</feature>
<feature type="compositionally biased region" description="Low complexity" evidence="1">
    <location>
        <begin position="351"/>
        <end position="363"/>
    </location>
</feature>